<feature type="domain" description="Aminotransferase class I/classII large" evidence="3">
    <location>
        <begin position="51"/>
        <end position="156"/>
    </location>
</feature>
<evidence type="ECO:0000313" key="4">
    <source>
        <dbReference type="EMBL" id="TYK03043.1"/>
    </source>
</evidence>
<dbReference type="InterPro" id="IPR050478">
    <property type="entry name" value="Ethylene_sulfur-biosynth"/>
</dbReference>
<dbReference type="Pfam" id="PF00155">
    <property type="entry name" value="Aminotran_1_2"/>
    <property type="match status" value="1"/>
</dbReference>
<evidence type="ECO:0000256" key="1">
    <source>
        <dbReference type="ARBA" id="ARBA00011738"/>
    </source>
</evidence>
<dbReference type="InterPro" id="IPR015421">
    <property type="entry name" value="PyrdxlP-dep_Trfase_major"/>
</dbReference>
<evidence type="ECO:0000313" key="5">
    <source>
        <dbReference type="Proteomes" id="UP000321947"/>
    </source>
</evidence>
<dbReference type="SUPFAM" id="SSF53383">
    <property type="entry name" value="PLP-dependent transferases"/>
    <property type="match status" value="1"/>
</dbReference>
<reference evidence="4 5" key="1">
    <citation type="submission" date="2019-08" db="EMBL/GenBank/DDBJ databases">
        <title>Draft genome sequences of two oriental melons (Cucumis melo L. var makuwa).</title>
        <authorList>
            <person name="Kwon S.-Y."/>
        </authorList>
    </citation>
    <scope>NUCLEOTIDE SEQUENCE [LARGE SCALE GENOMIC DNA]</scope>
    <source>
        <strain evidence="5">cv. Chang Bougi</strain>
        <tissue evidence="4">Leaf</tissue>
    </source>
</reference>
<proteinExistence type="predicted"/>
<keyword evidence="2" id="KW-0663">Pyridoxal phosphate</keyword>
<dbReference type="Proteomes" id="UP000321947">
    <property type="component" value="Unassembled WGS sequence"/>
</dbReference>
<organism evidence="4 5">
    <name type="scientific">Cucumis melo var. makuwa</name>
    <name type="common">Oriental melon</name>
    <dbReference type="NCBI Taxonomy" id="1194695"/>
    <lineage>
        <taxon>Eukaryota</taxon>
        <taxon>Viridiplantae</taxon>
        <taxon>Streptophyta</taxon>
        <taxon>Embryophyta</taxon>
        <taxon>Tracheophyta</taxon>
        <taxon>Spermatophyta</taxon>
        <taxon>Magnoliopsida</taxon>
        <taxon>eudicotyledons</taxon>
        <taxon>Gunneridae</taxon>
        <taxon>Pentapetalae</taxon>
        <taxon>rosids</taxon>
        <taxon>fabids</taxon>
        <taxon>Cucurbitales</taxon>
        <taxon>Cucurbitaceae</taxon>
        <taxon>Benincaseae</taxon>
        <taxon>Cucumis</taxon>
    </lineage>
</organism>
<name>A0A5D3BTQ1_CUCMM</name>
<comment type="subunit">
    <text evidence="1">Homodimer.</text>
</comment>
<sequence length="157" mass="17213">MGFHQTHETNQVLLSKIAISDGHGEDSPYFDGWKAYDNDPFHPENNPLGVIQMGLAENQLSPDLIVDWIRKHPKASICTDEGLLNFKDIANFQDYHGLPEFRNAIASFMGKARGGRVKFDPSRIVMGGGATGASETVIFCLADPGDAFLIPSPYYAA</sequence>
<dbReference type="Gene3D" id="3.90.1150.10">
    <property type="entry name" value="Aspartate Aminotransferase, domain 1"/>
    <property type="match status" value="1"/>
</dbReference>
<dbReference type="InterPro" id="IPR015424">
    <property type="entry name" value="PyrdxlP-dep_Trfase"/>
</dbReference>
<protein>
    <submittedName>
        <fullName evidence="4">1-aminocyclopropane-1-carboxylate synthase</fullName>
    </submittedName>
</protein>
<evidence type="ECO:0000259" key="3">
    <source>
        <dbReference type="Pfam" id="PF00155"/>
    </source>
</evidence>
<gene>
    <name evidence="4" type="ORF">E5676_scaffold46G001380</name>
</gene>
<dbReference type="InterPro" id="IPR015422">
    <property type="entry name" value="PyrdxlP-dep_Trfase_small"/>
</dbReference>
<dbReference type="GO" id="GO:0008483">
    <property type="term" value="F:transaminase activity"/>
    <property type="evidence" value="ECO:0007669"/>
    <property type="project" value="TreeGrafter"/>
</dbReference>
<accession>A0A5D3BTQ1</accession>
<dbReference type="GO" id="GO:0030170">
    <property type="term" value="F:pyridoxal phosphate binding"/>
    <property type="evidence" value="ECO:0007669"/>
    <property type="project" value="InterPro"/>
</dbReference>
<dbReference type="GO" id="GO:0006520">
    <property type="term" value="P:amino acid metabolic process"/>
    <property type="evidence" value="ECO:0007669"/>
    <property type="project" value="TreeGrafter"/>
</dbReference>
<dbReference type="PANTHER" id="PTHR43795">
    <property type="entry name" value="BIFUNCTIONAL ASPARTATE AMINOTRANSFERASE AND GLUTAMATE/ASPARTATE-PREPHENATE AMINOTRANSFERASE-RELATED"/>
    <property type="match status" value="1"/>
</dbReference>
<dbReference type="Gene3D" id="3.40.640.10">
    <property type="entry name" value="Type I PLP-dependent aspartate aminotransferase-like (Major domain)"/>
    <property type="match status" value="1"/>
</dbReference>
<dbReference type="PRINTS" id="PR00753">
    <property type="entry name" value="ACCSYNTHASE"/>
</dbReference>
<dbReference type="InterPro" id="IPR004839">
    <property type="entry name" value="Aminotransferase_I/II_large"/>
</dbReference>
<comment type="caution">
    <text evidence="4">The sequence shown here is derived from an EMBL/GenBank/DDBJ whole genome shotgun (WGS) entry which is preliminary data.</text>
</comment>
<evidence type="ECO:0000256" key="2">
    <source>
        <dbReference type="ARBA" id="ARBA00022898"/>
    </source>
</evidence>
<dbReference type="EMBL" id="SSTD01015300">
    <property type="protein sequence ID" value="TYK03043.1"/>
    <property type="molecule type" value="Genomic_DNA"/>
</dbReference>
<dbReference type="AlphaFoldDB" id="A0A5D3BTQ1"/>
<dbReference type="PANTHER" id="PTHR43795:SF74">
    <property type="entry name" value="1-AMINOCYCLOPROPANE-1-CARBOXYLATE SYNTHASE-LIKE PROTEIN 1"/>
    <property type="match status" value="1"/>
</dbReference>